<dbReference type="EMBL" id="JBHSQO010000001">
    <property type="protein sequence ID" value="MFC6087718.1"/>
    <property type="molecule type" value="Genomic_DNA"/>
</dbReference>
<dbReference type="InterPro" id="IPR011141">
    <property type="entry name" value="Polyketide_synthase_type-III"/>
</dbReference>
<evidence type="ECO:0000313" key="6">
    <source>
        <dbReference type="EMBL" id="MFC6087718.1"/>
    </source>
</evidence>
<dbReference type="PANTHER" id="PTHR11877:SF99">
    <property type="entry name" value="1,3,6,8-TETRAHYDROXYNAPHTHALENE SYNTHASE"/>
    <property type="match status" value="1"/>
</dbReference>
<accession>A0ABW1NWL6</accession>
<dbReference type="PANTHER" id="PTHR11877">
    <property type="entry name" value="HYDROXYMETHYLGLUTARYL-COA SYNTHASE"/>
    <property type="match status" value="1"/>
</dbReference>
<dbReference type="Gene3D" id="3.40.47.10">
    <property type="match status" value="2"/>
</dbReference>
<evidence type="ECO:0000313" key="7">
    <source>
        <dbReference type="Proteomes" id="UP001596220"/>
    </source>
</evidence>
<dbReference type="InterPro" id="IPR016039">
    <property type="entry name" value="Thiolase-like"/>
</dbReference>
<gene>
    <name evidence="6" type="ORF">ACFP3R_00365</name>
</gene>
<dbReference type="RefSeq" id="WP_380631577.1">
    <property type="nucleotide sequence ID" value="NZ_JBHSQO010000001.1"/>
</dbReference>
<evidence type="ECO:0000259" key="4">
    <source>
        <dbReference type="Pfam" id="PF00195"/>
    </source>
</evidence>
<name>A0ABW1NWL6_9PSEU</name>
<evidence type="ECO:0000256" key="3">
    <source>
        <dbReference type="ARBA" id="ARBA00023315"/>
    </source>
</evidence>
<reference evidence="7" key="1">
    <citation type="journal article" date="2019" name="Int. J. Syst. Evol. Microbiol.">
        <title>The Global Catalogue of Microorganisms (GCM) 10K type strain sequencing project: providing services to taxonomists for standard genome sequencing and annotation.</title>
        <authorList>
            <consortium name="The Broad Institute Genomics Platform"/>
            <consortium name="The Broad Institute Genome Sequencing Center for Infectious Disease"/>
            <person name="Wu L."/>
            <person name="Ma J."/>
        </authorList>
    </citation>
    <scope>NUCLEOTIDE SEQUENCE [LARGE SCALE GENOMIC DNA]</scope>
    <source>
        <strain evidence="7">CGMCC 4.7246</strain>
    </source>
</reference>
<evidence type="ECO:0000256" key="1">
    <source>
        <dbReference type="ARBA" id="ARBA00005531"/>
    </source>
</evidence>
<keyword evidence="2" id="KW-0808">Transferase</keyword>
<dbReference type="CDD" id="cd00831">
    <property type="entry name" value="CHS_like"/>
    <property type="match status" value="1"/>
</dbReference>
<proteinExistence type="inferred from homology"/>
<dbReference type="Proteomes" id="UP001596220">
    <property type="component" value="Unassembled WGS sequence"/>
</dbReference>
<evidence type="ECO:0000256" key="2">
    <source>
        <dbReference type="ARBA" id="ARBA00022679"/>
    </source>
</evidence>
<dbReference type="InterPro" id="IPR012328">
    <property type="entry name" value="Chalcone/stilbene_synt_C"/>
</dbReference>
<organism evidence="6 7">
    <name type="scientific">Saccharothrix lopnurensis</name>
    <dbReference type="NCBI Taxonomy" id="1670621"/>
    <lineage>
        <taxon>Bacteria</taxon>
        <taxon>Bacillati</taxon>
        <taxon>Actinomycetota</taxon>
        <taxon>Actinomycetes</taxon>
        <taxon>Pseudonocardiales</taxon>
        <taxon>Pseudonocardiaceae</taxon>
        <taxon>Saccharothrix</taxon>
    </lineage>
</organism>
<dbReference type="SUPFAM" id="SSF53901">
    <property type="entry name" value="Thiolase-like"/>
    <property type="match status" value="1"/>
</dbReference>
<protein>
    <submittedName>
        <fullName evidence="6">Type III polyketide synthase</fullName>
    </submittedName>
</protein>
<dbReference type="PIRSF" id="PIRSF000451">
    <property type="entry name" value="PKS_III"/>
    <property type="match status" value="1"/>
</dbReference>
<dbReference type="InterPro" id="IPR001099">
    <property type="entry name" value="Chalcone/stilbene_synt_N"/>
</dbReference>
<dbReference type="Pfam" id="PF02797">
    <property type="entry name" value="Chal_sti_synt_C"/>
    <property type="match status" value="1"/>
</dbReference>
<comment type="caution">
    <text evidence="6">The sequence shown here is derived from an EMBL/GenBank/DDBJ whole genome shotgun (WGS) entry which is preliminary data.</text>
</comment>
<sequence length="355" mass="37104">MKRVTTISAVRGVLPPHRYPQAQLTEVFGRLCLADQTARAVASRFHTSAKVASRHLALPIERYAELDGFTAANDAFLSVAVDLGCEAALAALEGAGLTPADVDLVVSTTVTGIAAPSLDARIASRIGLRPDVKRLPIFGLGCVAGAAGIARLHDFLRGWPTSVAMLVSVELCSLTLQRGDSSTANMIASGLFGDGAAAVVAVGDRHPAAASGPRVVDSVSHLYENSERAMGWDIGSTGLKVVLGAGVPDLVRTHLARDVERLLSPHGLEVGDVARWICHPGGPKVIEAIQSVLDLDQDELALTWGSLHRIGNLSSASVLHVFADTLTGRPASAGDWGVVVAMGPGFCAELVLLRW</sequence>
<feature type="domain" description="Chalcone/stilbene synthase N-terminal" evidence="4">
    <location>
        <begin position="6"/>
        <end position="201"/>
    </location>
</feature>
<feature type="domain" description="Chalcone/stilbene synthase C-terminal" evidence="5">
    <location>
        <begin position="219"/>
        <end position="354"/>
    </location>
</feature>
<keyword evidence="7" id="KW-1185">Reference proteome</keyword>
<comment type="similarity">
    <text evidence="1">Belongs to the thiolase-like superfamily. Chalcone/stilbene synthases family.</text>
</comment>
<keyword evidence="3" id="KW-0012">Acyltransferase</keyword>
<dbReference type="Pfam" id="PF00195">
    <property type="entry name" value="Chal_sti_synt_N"/>
    <property type="match status" value="1"/>
</dbReference>
<evidence type="ECO:0000259" key="5">
    <source>
        <dbReference type="Pfam" id="PF02797"/>
    </source>
</evidence>